<evidence type="ECO:0000313" key="8">
    <source>
        <dbReference type="EMBL" id="TFK37179.1"/>
    </source>
</evidence>
<feature type="compositionally biased region" description="Low complexity" evidence="5">
    <location>
        <begin position="441"/>
        <end position="490"/>
    </location>
</feature>
<feature type="region of interest" description="Disordered" evidence="5">
    <location>
        <begin position="438"/>
        <end position="490"/>
    </location>
</feature>
<evidence type="ECO:0000256" key="1">
    <source>
        <dbReference type="ARBA" id="ARBA00004167"/>
    </source>
</evidence>
<evidence type="ECO:0000256" key="7">
    <source>
        <dbReference type="SAM" id="SignalP"/>
    </source>
</evidence>
<dbReference type="InterPro" id="IPR051694">
    <property type="entry name" value="Immunoregulatory_rcpt-like"/>
</dbReference>
<keyword evidence="2 6" id="KW-0812">Transmembrane</keyword>
<reference evidence="8 9" key="1">
    <citation type="journal article" date="2019" name="Nat. Ecol. Evol.">
        <title>Megaphylogeny resolves global patterns of mushroom evolution.</title>
        <authorList>
            <person name="Varga T."/>
            <person name="Krizsan K."/>
            <person name="Foldi C."/>
            <person name="Dima B."/>
            <person name="Sanchez-Garcia M."/>
            <person name="Sanchez-Ramirez S."/>
            <person name="Szollosi G.J."/>
            <person name="Szarkandi J.G."/>
            <person name="Papp V."/>
            <person name="Albert L."/>
            <person name="Andreopoulos W."/>
            <person name="Angelini C."/>
            <person name="Antonin V."/>
            <person name="Barry K.W."/>
            <person name="Bougher N.L."/>
            <person name="Buchanan P."/>
            <person name="Buyck B."/>
            <person name="Bense V."/>
            <person name="Catcheside P."/>
            <person name="Chovatia M."/>
            <person name="Cooper J."/>
            <person name="Damon W."/>
            <person name="Desjardin D."/>
            <person name="Finy P."/>
            <person name="Geml J."/>
            <person name="Haridas S."/>
            <person name="Hughes K."/>
            <person name="Justo A."/>
            <person name="Karasinski D."/>
            <person name="Kautmanova I."/>
            <person name="Kiss B."/>
            <person name="Kocsube S."/>
            <person name="Kotiranta H."/>
            <person name="LaButti K.M."/>
            <person name="Lechner B.E."/>
            <person name="Liimatainen K."/>
            <person name="Lipzen A."/>
            <person name="Lukacs Z."/>
            <person name="Mihaltcheva S."/>
            <person name="Morgado L.N."/>
            <person name="Niskanen T."/>
            <person name="Noordeloos M.E."/>
            <person name="Ohm R.A."/>
            <person name="Ortiz-Santana B."/>
            <person name="Ovrebo C."/>
            <person name="Racz N."/>
            <person name="Riley R."/>
            <person name="Savchenko A."/>
            <person name="Shiryaev A."/>
            <person name="Soop K."/>
            <person name="Spirin V."/>
            <person name="Szebenyi C."/>
            <person name="Tomsovsky M."/>
            <person name="Tulloss R.E."/>
            <person name="Uehling J."/>
            <person name="Grigoriev I.V."/>
            <person name="Vagvolgyi C."/>
            <person name="Papp T."/>
            <person name="Martin F.M."/>
            <person name="Miettinen O."/>
            <person name="Hibbett D.S."/>
            <person name="Nagy L.G."/>
        </authorList>
    </citation>
    <scope>NUCLEOTIDE SEQUENCE [LARGE SCALE GENOMIC DNA]</scope>
    <source>
        <strain evidence="8 9">CBS 166.37</strain>
    </source>
</reference>
<proteinExistence type="predicted"/>
<keyword evidence="9" id="KW-1185">Reference proteome</keyword>
<keyword evidence="3 6" id="KW-1133">Transmembrane helix</keyword>
<dbReference type="PANTHER" id="PTHR15549">
    <property type="entry name" value="PAIRED IMMUNOGLOBULIN-LIKE TYPE 2 RECEPTOR"/>
    <property type="match status" value="1"/>
</dbReference>
<feature type="chain" id="PRO_5022871423" description="Concanavalin A-like lectin/glucanase domain-containing protein" evidence="7">
    <location>
        <begin position="20"/>
        <end position="599"/>
    </location>
</feature>
<dbReference type="OrthoDB" id="3062325at2759"/>
<evidence type="ECO:0000313" key="9">
    <source>
        <dbReference type="Proteomes" id="UP000308652"/>
    </source>
</evidence>
<dbReference type="Gene3D" id="2.60.120.260">
    <property type="entry name" value="Galactose-binding domain-like"/>
    <property type="match status" value="2"/>
</dbReference>
<dbReference type="STRING" id="68775.A0A5C3LVG2"/>
<protein>
    <recommendedName>
        <fullName evidence="10">Concanavalin A-like lectin/glucanase domain-containing protein</fullName>
    </recommendedName>
</protein>
<evidence type="ECO:0000256" key="3">
    <source>
        <dbReference type="ARBA" id="ARBA00022989"/>
    </source>
</evidence>
<gene>
    <name evidence="8" type="ORF">BDQ12DRAFT_667132</name>
</gene>
<feature type="transmembrane region" description="Helical" evidence="6">
    <location>
        <begin position="495"/>
        <end position="517"/>
    </location>
</feature>
<evidence type="ECO:0008006" key="10">
    <source>
        <dbReference type="Google" id="ProtNLM"/>
    </source>
</evidence>
<feature type="compositionally biased region" description="Low complexity" evidence="5">
    <location>
        <begin position="568"/>
        <end position="581"/>
    </location>
</feature>
<dbReference type="GO" id="GO:0071944">
    <property type="term" value="C:cell periphery"/>
    <property type="evidence" value="ECO:0007669"/>
    <property type="project" value="UniProtKB-ARBA"/>
</dbReference>
<dbReference type="GO" id="GO:0016020">
    <property type="term" value="C:membrane"/>
    <property type="evidence" value="ECO:0007669"/>
    <property type="project" value="UniProtKB-SubCell"/>
</dbReference>
<accession>A0A5C3LVG2</accession>
<organism evidence="8 9">
    <name type="scientific">Crucibulum laeve</name>
    <dbReference type="NCBI Taxonomy" id="68775"/>
    <lineage>
        <taxon>Eukaryota</taxon>
        <taxon>Fungi</taxon>
        <taxon>Dikarya</taxon>
        <taxon>Basidiomycota</taxon>
        <taxon>Agaricomycotina</taxon>
        <taxon>Agaricomycetes</taxon>
        <taxon>Agaricomycetidae</taxon>
        <taxon>Agaricales</taxon>
        <taxon>Agaricineae</taxon>
        <taxon>Nidulariaceae</taxon>
        <taxon>Crucibulum</taxon>
    </lineage>
</organism>
<evidence type="ECO:0000256" key="6">
    <source>
        <dbReference type="SAM" id="Phobius"/>
    </source>
</evidence>
<evidence type="ECO:0000256" key="2">
    <source>
        <dbReference type="ARBA" id="ARBA00022692"/>
    </source>
</evidence>
<feature type="signal peptide" evidence="7">
    <location>
        <begin position="1"/>
        <end position="19"/>
    </location>
</feature>
<evidence type="ECO:0000256" key="5">
    <source>
        <dbReference type="SAM" id="MobiDB-lite"/>
    </source>
</evidence>
<feature type="region of interest" description="Disordered" evidence="5">
    <location>
        <begin position="531"/>
        <end position="599"/>
    </location>
</feature>
<evidence type="ECO:0000256" key="4">
    <source>
        <dbReference type="ARBA" id="ARBA00023136"/>
    </source>
</evidence>
<sequence length="599" mass="62969">MRGCLYAATVLVLTQTVLSVKLIIPTAISIRQTQPNGVVPADLATAFQTSSWIWTPEPDLSNVPQVERVFMSIYNAPAGKSAIGAQVLITCDNYFTLYANGQLIDSVYGSGDNFWQQTYLYNLSVASTPSIVFAVSAFNLAISPAGLIAAIKIIHSDGSSAVFGTDIKVWSASKTFQDGWESSAAVSFAAPVAVASNGQGVWATSLVPPASVAKNPPANTIIPAFSSLKSNSSSLLVRTPLALENRQAPNSVLPSDLSSAFKSASWIWTPEPGNLTQIPQVQRLFRTVYNAPSGKSVKSAMVLITCDNYYTLYVNGMIVDAVYNSNDVFWQTSFLYNVNISPTPSVVFGVRGFNIVNSSAALIAAIKITHSDGTTSIITTGSNGWTGSKTVTDGWESLASVSWDSVQAIASYGQGPWGTTVSLATAFASNPPANSLFPPFSTLTGATTPSSPSSQPPTTSSPSTSSSGLGPQSTTSTTPSQPDTSSSSSKLGTGAIVGIALGAAAAIAILALFAYFLRRWALEKKDEDPDTFIRTFPPPPPFAPQMQQQPNPGFINPAYQSHHRPQPSTSTGVGSGSASHSDPFSDPSLPNPYAPSYKA</sequence>
<dbReference type="AlphaFoldDB" id="A0A5C3LVG2"/>
<dbReference type="Proteomes" id="UP000308652">
    <property type="component" value="Unassembled WGS sequence"/>
</dbReference>
<dbReference type="EMBL" id="ML213609">
    <property type="protein sequence ID" value="TFK37179.1"/>
    <property type="molecule type" value="Genomic_DNA"/>
</dbReference>
<comment type="subcellular location">
    <subcellularLocation>
        <location evidence="1">Membrane</location>
        <topology evidence="1">Single-pass membrane protein</topology>
    </subcellularLocation>
</comment>
<keyword evidence="4 6" id="KW-0472">Membrane</keyword>
<dbReference type="PANTHER" id="PTHR15549:SF26">
    <property type="entry name" value="AXIAL BUDDING PATTERN PROTEIN 2-RELATED"/>
    <property type="match status" value="1"/>
</dbReference>
<keyword evidence="7" id="KW-0732">Signal</keyword>
<name>A0A5C3LVG2_9AGAR</name>